<feature type="region of interest" description="Disordered" evidence="1">
    <location>
        <begin position="925"/>
        <end position="957"/>
    </location>
</feature>
<feature type="region of interest" description="Disordered" evidence="1">
    <location>
        <begin position="1167"/>
        <end position="1239"/>
    </location>
</feature>
<gene>
    <name evidence="2" type="ORF">PGLA1383_LOCUS56442</name>
</gene>
<protein>
    <submittedName>
        <fullName evidence="2">Uncharacterized protein</fullName>
    </submittedName>
</protein>
<name>A0A813HWV5_POLGL</name>
<feature type="region of interest" description="Disordered" evidence="1">
    <location>
        <begin position="1"/>
        <end position="42"/>
    </location>
</feature>
<feature type="compositionally biased region" description="Low complexity" evidence="1">
    <location>
        <begin position="8"/>
        <end position="35"/>
    </location>
</feature>
<organism evidence="2 3">
    <name type="scientific">Polarella glacialis</name>
    <name type="common">Dinoflagellate</name>
    <dbReference type="NCBI Taxonomy" id="89957"/>
    <lineage>
        <taxon>Eukaryota</taxon>
        <taxon>Sar</taxon>
        <taxon>Alveolata</taxon>
        <taxon>Dinophyceae</taxon>
        <taxon>Suessiales</taxon>
        <taxon>Suessiaceae</taxon>
        <taxon>Polarella</taxon>
    </lineage>
</organism>
<evidence type="ECO:0000256" key="1">
    <source>
        <dbReference type="SAM" id="MobiDB-lite"/>
    </source>
</evidence>
<keyword evidence="3" id="KW-1185">Reference proteome</keyword>
<feature type="compositionally biased region" description="Polar residues" evidence="1">
    <location>
        <begin position="1191"/>
        <end position="1200"/>
    </location>
</feature>
<sequence length="1441" mass="158797">MGSKGSSTQAPQTTTTTAKANNNNDNNNNTQAPQTEQHPLTLSPECGRCRRRFLTSIPLKGSMLEHLWSAPACAICLACGFITQAAEPNCLATALDAVLEVTTSLLVRPQQGAYLQRLVTRVLRVEPGQCSIALPQDKKSKQRPTGAKNRVATLSLCSMPVASCSAAAVASRNQNPLPWEAVTSKPRPFHHDHNWIVACLADSGLDIEFDKVRNISVDMAIEELDDRRMLQRRADVSPLVLFAELTYLLSPHFDLIDWNLALIKVLGEVSLPASLIMRRNIERLREATGAVLVEDVSSYVPLALHRVLVTRQEDFKDTLRTALRGSGLPFDCVEELIETGRKRLSSTYDDPEQDQFRKEAAKSENDLPVAAILQTLARSRQVLGNNKRSILHARRILQRKKAFIYLQQLHAQVVKNGSLPGQEAALSMADDAEGEKSASEIGSEDEEDDDDDRGKEFDHGVHTPIYIPAGYHHPGRKIEDLTIMKVLGHAKEYVSYANMVLLALQVLGVIVKTVSQFIDVERERYVISAMGGLATGQPQMNRSKSFVATIEEVILNQGFIDTALRAIYRHPKVPEICDKALEQLLYLAREDAKHNVGVRALTELGGKSGTRLVTLISALEFFSDDDNLKTLGSCLQVLVRALNYAAAEVDGEAEVVVAEDGVVVKCLKLGALEEGRQGDAARILVLLAERHVSQEDIFVDTLALVKYFSVGQTFCKALFDRGLAVHIRSFLAVSASGDLLQQWFEAIKKKTAVKVTPSGRGMKALKQLNDMKEFVRDRMANAERCGWELLGTLCLGSAKCEGQGGLQKMKAHPEYQSDATDSIKQAVGELKRRPRGAQWSQALGCLEEMLLFDLLSHGEVFAAEGGLLLILQELPAGEVDLVLLLLKAAVDSNKALPLAPAGPIDSEDEGKAFKKLKGSRSMVITETAGKSSTVSAPSERKKRRTKTSVPQSGFRGDEVVRKGPDLLTLVRMAKGFLVMNDSVTKLLQTMVQQASNIEVVADIMRILAELLQDSAAQADVATQHFIAFDVESSKGCASVKAVIAAMRTSIESREIVCTALYLLTGALSFHEGLALEIGSVKQGTQAFIDVVWKYMFDRDIRRRALVILRAVRAAVPTADLNMEMMIQWEAYLLKFENQQNQPIKAAPKKKVASASFAPSFAEDPEVNIVTAKDEEDEEPRKAESKTRRRISFSNSVSLQMSEKGLLRQPSAASDGLDQDLKKGPEASPEPVAKAEEKKKVSQVVLPELPGPKKEVLKIPREARHFCALLRVHRFNFIRIASAVPEVLAAMTEFTDDEDLCLAGFKHLMAGPRCDLDERFPIIGQAPGFVTTLKKIVTRSGNDELALLTMRMLAGVIVNAPLDAEGYVEVLAIAVLKSLFVKEQWSSTEWEALLNAMEVALETPDGRAHFIRLEILTKLEEEWDRMKSRTDQIAKMIVYNYV</sequence>
<feature type="compositionally biased region" description="Acidic residues" evidence="1">
    <location>
        <begin position="442"/>
        <end position="451"/>
    </location>
</feature>
<reference evidence="2" key="1">
    <citation type="submission" date="2021-02" db="EMBL/GenBank/DDBJ databases">
        <authorList>
            <person name="Dougan E. K."/>
            <person name="Rhodes N."/>
            <person name="Thang M."/>
            <person name="Chan C."/>
        </authorList>
    </citation>
    <scope>NUCLEOTIDE SEQUENCE</scope>
</reference>
<feature type="region of interest" description="Disordered" evidence="1">
    <location>
        <begin position="425"/>
        <end position="457"/>
    </location>
</feature>
<dbReference type="Proteomes" id="UP000654075">
    <property type="component" value="Unassembled WGS sequence"/>
</dbReference>
<evidence type="ECO:0000313" key="3">
    <source>
        <dbReference type="Proteomes" id="UP000654075"/>
    </source>
</evidence>
<dbReference type="EMBL" id="CAJNNV010033039">
    <property type="protein sequence ID" value="CAE8641868.1"/>
    <property type="molecule type" value="Genomic_DNA"/>
</dbReference>
<feature type="compositionally biased region" description="Polar residues" evidence="1">
    <location>
        <begin position="925"/>
        <end position="936"/>
    </location>
</feature>
<evidence type="ECO:0000313" key="2">
    <source>
        <dbReference type="EMBL" id="CAE8641868.1"/>
    </source>
</evidence>
<dbReference type="OrthoDB" id="478780at2759"/>
<feature type="non-terminal residue" evidence="2">
    <location>
        <position position="1441"/>
    </location>
</feature>
<proteinExistence type="predicted"/>
<comment type="caution">
    <text evidence="2">The sequence shown here is derived from an EMBL/GenBank/DDBJ whole genome shotgun (WGS) entry which is preliminary data.</text>
</comment>
<accession>A0A813HWV5</accession>